<dbReference type="PATRIC" id="fig|1365250.3.peg.2367"/>
<comment type="caution">
    <text evidence="1">The sequence shown here is derived from an EMBL/GenBank/DDBJ whole genome shotgun (WGS) entry which is preliminary data.</text>
</comment>
<sequence length="137" mass="14936">MQLQGEDINMSIASTKITFNVLIALSLTPLTACEGSANEQGNSQQSAQLASRGGYTNLMLDTPKYVVGACVEAGYPTLRDSKVYSEKESSACLRNLSHRYNADTLASATKLHWRVKVKNHEFQCTCAGYVKDLTPAK</sequence>
<name>A0A166WTN0_9GAMM</name>
<evidence type="ECO:0000313" key="2">
    <source>
        <dbReference type="Proteomes" id="UP000076643"/>
    </source>
</evidence>
<accession>A0A166WTN0</accession>
<proteinExistence type="predicted"/>
<dbReference type="Proteomes" id="UP000076643">
    <property type="component" value="Unassembled WGS sequence"/>
</dbReference>
<reference evidence="1 2" key="1">
    <citation type="submission" date="2013-07" db="EMBL/GenBank/DDBJ databases">
        <title>Comparative Genomic and Metabolomic Analysis of Twelve Strains of Pseudoalteromonas luteoviolacea.</title>
        <authorList>
            <person name="Vynne N.G."/>
            <person name="Mansson M."/>
            <person name="Gram L."/>
        </authorList>
    </citation>
    <scope>NUCLEOTIDE SEQUENCE [LARGE SCALE GENOMIC DNA]</scope>
    <source>
        <strain evidence="1 2">DSM 6061</strain>
    </source>
</reference>
<evidence type="ECO:0000313" key="1">
    <source>
        <dbReference type="EMBL" id="KZN38065.1"/>
    </source>
</evidence>
<protein>
    <submittedName>
        <fullName evidence="1">Uncharacterized protein</fullName>
    </submittedName>
</protein>
<dbReference type="EMBL" id="AUYB01000102">
    <property type="protein sequence ID" value="KZN38065.1"/>
    <property type="molecule type" value="Genomic_DNA"/>
</dbReference>
<gene>
    <name evidence="1" type="ORF">N475_15670</name>
</gene>
<keyword evidence="2" id="KW-1185">Reference proteome</keyword>
<dbReference type="AlphaFoldDB" id="A0A166WTN0"/>
<organism evidence="1 2">
    <name type="scientific">Pseudoalteromonas luteoviolacea DSM 6061</name>
    <dbReference type="NCBI Taxonomy" id="1365250"/>
    <lineage>
        <taxon>Bacteria</taxon>
        <taxon>Pseudomonadati</taxon>
        <taxon>Pseudomonadota</taxon>
        <taxon>Gammaproteobacteria</taxon>
        <taxon>Alteromonadales</taxon>
        <taxon>Pseudoalteromonadaceae</taxon>
        <taxon>Pseudoalteromonas</taxon>
    </lineage>
</organism>